<evidence type="ECO:0000313" key="2">
    <source>
        <dbReference type="EMBL" id="KAK9879440.1"/>
    </source>
</evidence>
<accession>A0AAW1UH35</accession>
<sequence length="134" mass="15475">MRATHILIFYSCLVSTADGKSSTTEDDPVSSFRRDYQKLGEKLYNSLFRDLKEQLLKELNGSNRYDLVGISMNSKHIVSNIYNKTLNKEPLNRNQLTMDITPEEIMRYVEENGVSNSVCEKLKTRRPIIIDPLD</sequence>
<keyword evidence="3" id="KW-1185">Reference proteome</keyword>
<feature type="signal peptide" evidence="1">
    <location>
        <begin position="1"/>
        <end position="19"/>
    </location>
</feature>
<dbReference type="Proteomes" id="UP001431783">
    <property type="component" value="Unassembled WGS sequence"/>
</dbReference>
<dbReference type="EMBL" id="JARQZJ010000062">
    <property type="protein sequence ID" value="KAK9879440.1"/>
    <property type="molecule type" value="Genomic_DNA"/>
</dbReference>
<gene>
    <name evidence="2" type="ORF">WA026_006510</name>
</gene>
<keyword evidence="1" id="KW-0732">Signal</keyword>
<organism evidence="2 3">
    <name type="scientific">Henosepilachna vigintioctopunctata</name>
    <dbReference type="NCBI Taxonomy" id="420089"/>
    <lineage>
        <taxon>Eukaryota</taxon>
        <taxon>Metazoa</taxon>
        <taxon>Ecdysozoa</taxon>
        <taxon>Arthropoda</taxon>
        <taxon>Hexapoda</taxon>
        <taxon>Insecta</taxon>
        <taxon>Pterygota</taxon>
        <taxon>Neoptera</taxon>
        <taxon>Endopterygota</taxon>
        <taxon>Coleoptera</taxon>
        <taxon>Polyphaga</taxon>
        <taxon>Cucujiformia</taxon>
        <taxon>Coccinelloidea</taxon>
        <taxon>Coccinellidae</taxon>
        <taxon>Epilachninae</taxon>
        <taxon>Epilachnini</taxon>
        <taxon>Henosepilachna</taxon>
    </lineage>
</organism>
<evidence type="ECO:0000256" key="1">
    <source>
        <dbReference type="SAM" id="SignalP"/>
    </source>
</evidence>
<proteinExistence type="predicted"/>
<reference evidence="2 3" key="1">
    <citation type="submission" date="2023-03" db="EMBL/GenBank/DDBJ databases">
        <title>Genome insight into feeding habits of ladybird beetles.</title>
        <authorList>
            <person name="Li H.-S."/>
            <person name="Huang Y.-H."/>
            <person name="Pang H."/>
        </authorList>
    </citation>
    <scope>NUCLEOTIDE SEQUENCE [LARGE SCALE GENOMIC DNA]</scope>
    <source>
        <strain evidence="2">SYSU_2023b</strain>
        <tissue evidence="2">Whole body</tissue>
    </source>
</reference>
<feature type="chain" id="PRO_5043351570" evidence="1">
    <location>
        <begin position="20"/>
        <end position="134"/>
    </location>
</feature>
<evidence type="ECO:0000313" key="3">
    <source>
        <dbReference type="Proteomes" id="UP001431783"/>
    </source>
</evidence>
<protein>
    <submittedName>
        <fullName evidence="2">Uncharacterized protein</fullName>
    </submittedName>
</protein>
<dbReference type="AlphaFoldDB" id="A0AAW1UH35"/>
<comment type="caution">
    <text evidence="2">The sequence shown here is derived from an EMBL/GenBank/DDBJ whole genome shotgun (WGS) entry which is preliminary data.</text>
</comment>
<name>A0AAW1UH35_9CUCU</name>